<evidence type="ECO:0000313" key="4">
    <source>
        <dbReference type="EnsemblPlants" id="TraesCS2B02G384100.1.cds1"/>
    </source>
</evidence>
<dbReference type="CDD" id="cd18280">
    <property type="entry name" value="BTB_POZ_BPM_plant"/>
    <property type="match status" value="1"/>
</dbReference>
<dbReference type="InterPro" id="IPR000210">
    <property type="entry name" value="BTB/POZ_dom"/>
</dbReference>
<dbReference type="Proteomes" id="UP000019116">
    <property type="component" value="Chromosome 2B"/>
</dbReference>
<name>A0A3B6C9K8_WHEAT</name>
<dbReference type="Gramene" id="TraesKAR2B01G0367150.1">
    <property type="protein sequence ID" value="cds.TraesKAR2B01G0367150.1"/>
    <property type="gene ID" value="TraesKAR2B01G0367150"/>
</dbReference>
<evidence type="ECO:0000256" key="2">
    <source>
        <dbReference type="ARBA" id="ARBA00010846"/>
    </source>
</evidence>
<organism evidence="4">
    <name type="scientific">Triticum aestivum</name>
    <name type="common">Wheat</name>
    <dbReference type="NCBI Taxonomy" id="4565"/>
    <lineage>
        <taxon>Eukaryota</taxon>
        <taxon>Viridiplantae</taxon>
        <taxon>Streptophyta</taxon>
        <taxon>Embryophyta</taxon>
        <taxon>Tracheophyta</taxon>
        <taxon>Spermatophyta</taxon>
        <taxon>Magnoliopsida</taxon>
        <taxon>Liliopsida</taxon>
        <taxon>Poales</taxon>
        <taxon>Poaceae</taxon>
        <taxon>BOP clade</taxon>
        <taxon>Pooideae</taxon>
        <taxon>Triticodae</taxon>
        <taxon>Triticeae</taxon>
        <taxon>Triticinae</taxon>
        <taxon>Triticum</taxon>
    </lineage>
</organism>
<dbReference type="PANTHER" id="PTHR26379">
    <property type="entry name" value="BTB/POZ AND MATH DOMAIN-CONTAINING PROTEIN 1"/>
    <property type="match status" value="1"/>
</dbReference>
<comment type="pathway">
    <text evidence="1">Protein modification; protein ubiquitination.</text>
</comment>
<dbReference type="SMART" id="SM00225">
    <property type="entry name" value="BTB"/>
    <property type="match status" value="1"/>
</dbReference>
<dbReference type="EnsemblPlants" id="TraesCS2B02G384100.1">
    <property type="protein sequence ID" value="TraesCS2B02G384100.1.cds1"/>
    <property type="gene ID" value="TraesCS2B02G384100"/>
</dbReference>
<dbReference type="Gene3D" id="1.25.40.420">
    <property type="match status" value="1"/>
</dbReference>
<dbReference type="GO" id="GO:0016567">
    <property type="term" value="P:protein ubiquitination"/>
    <property type="evidence" value="ECO:0007669"/>
    <property type="project" value="InterPro"/>
</dbReference>
<dbReference type="PANTHER" id="PTHR26379:SF343">
    <property type="entry name" value="GENOME ASSEMBLY, CHROMOSOME: II"/>
    <property type="match status" value="1"/>
</dbReference>
<dbReference type="SUPFAM" id="SSF54695">
    <property type="entry name" value="POZ domain"/>
    <property type="match status" value="1"/>
</dbReference>
<dbReference type="Gene3D" id="3.30.710.10">
    <property type="entry name" value="Potassium Channel Kv1.1, Chain A"/>
    <property type="match status" value="1"/>
</dbReference>
<reference evidence="4" key="2">
    <citation type="submission" date="2018-10" db="UniProtKB">
        <authorList>
            <consortium name="EnsemblPlants"/>
        </authorList>
    </citation>
    <scope>IDENTIFICATION</scope>
</reference>
<dbReference type="Gramene" id="TraesCS2B02G384100.1">
    <property type="protein sequence ID" value="TraesCS2B02G384100.1.cds1"/>
    <property type="gene ID" value="TraesCS2B02G384100"/>
</dbReference>
<dbReference type="InterPro" id="IPR011333">
    <property type="entry name" value="SKP1/BTB/POZ_sf"/>
</dbReference>
<dbReference type="AlphaFoldDB" id="A0A3B6C9K8"/>
<keyword evidence="5" id="KW-1185">Reference proteome</keyword>
<dbReference type="InterPro" id="IPR056423">
    <property type="entry name" value="BACK_BPM_SPOP"/>
</dbReference>
<dbReference type="Gramene" id="TraesWEE_scaffold_127060_01G000100.1">
    <property type="protein sequence ID" value="TraesWEE_scaffold_127060_01G000100.1"/>
    <property type="gene ID" value="TraesWEE_scaffold_127060_01G000100"/>
</dbReference>
<sequence length="212" mass="23489">MIECALTVIKEPLVEETVKIRVPPSDLADNFGKWRDTGEEADVTFNVRGETFHAHKLVLAMRSPVFKAQLYGPMGDRTARNITVEDMQPDVFKELLHFIYSDSLPSPENPDEENGNMVKHLLVAADRYAMERMKVMCEASLCKSLTVETVAATLALADQYHCSGLKDACIEFAISCNRMGGVVASQGYGHLKRSCPAVLGDILERVTKSPRV</sequence>
<dbReference type="InterPro" id="IPR045005">
    <property type="entry name" value="BPM1-6"/>
</dbReference>
<proteinExistence type="inferred from homology"/>
<evidence type="ECO:0000259" key="3">
    <source>
        <dbReference type="PROSITE" id="PS50097"/>
    </source>
</evidence>
<dbReference type="PROSITE" id="PS50097">
    <property type="entry name" value="BTB"/>
    <property type="match status" value="1"/>
</dbReference>
<comment type="similarity">
    <text evidence="2">Belongs to the Tdpoz family.</text>
</comment>
<feature type="domain" description="BTB" evidence="3">
    <location>
        <begin position="41"/>
        <end position="108"/>
    </location>
</feature>
<dbReference type="Gramene" id="TraesCLE_scaffold_100528_01G000100.1">
    <property type="protein sequence ID" value="TraesCLE_scaffold_100528_01G000100.1"/>
    <property type="gene ID" value="TraesCLE_scaffold_100528_01G000100"/>
</dbReference>
<dbReference type="STRING" id="4565.A0A3B6C9K8"/>
<dbReference type="Gramene" id="TraesROB_scaffold_138619_01G000100.1">
    <property type="protein sequence ID" value="TraesROB_scaffold_138619_01G000100.1"/>
    <property type="gene ID" value="TraesROB_scaffold_138619_01G000100"/>
</dbReference>
<accession>A0A3B6C9K8</accession>
<dbReference type="Gramene" id="TraesCS2B03G0985000.1">
    <property type="protein sequence ID" value="TraesCS2B03G0985000.1.CDS1"/>
    <property type="gene ID" value="TraesCS2B03G0985000"/>
</dbReference>
<evidence type="ECO:0000313" key="5">
    <source>
        <dbReference type="Proteomes" id="UP000019116"/>
    </source>
</evidence>
<dbReference type="Pfam" id="PF00651">
    <property type="entry name" value="BTB"/>
    <property type="match status" value="1"/>
</dbReference>
<reference evidence="4" key="1">
    <citation type="submission" date="2018-08" db="EMBL/GenBank/DDBJ databases">
        <authorList>
            <person name="Rossello M."/>
        </authorList>
    </citation>
    <scope>NUCLEOTIDE SEQUENCE [LARGE SCALE GENOMIC DNA]</scope>
    <source>
        <strain evidence="4">cv. Chinese Spring</strain>
    </source>
</reference>
<protein>
    <recommendedName>
        <fullName evidence="3">BTB domain-containing protein</fullName>
    </recommendedName>
</protein>
<dbReference type="SMR" id="A0A3B6C9K8"/>
<dbReference type="OrthoDB" id="686807at2759"/>
<evidence type="ECO:0000256" key="1">
    <source>
        <dbReference type="ARBA" id="ARBA00004906"/>
    </source>
</evidence>
<dbReference type="OMA" id="ECIPIQG"/>
<dbReference type="Pfam" id="PF24570">
    <property type="entry name" value="BACK_BPM_SPOP"/>
    <property type="match status" value="1"/>
</dbReference>